<dbReference type="InterPro" id="IPR035897">
    <property type="entry name" value="Toll_tir_struct_dom_sf"/>
</dbReference>
<keyword evidence="2" id="KW-1185">Reference proteome</keyword>
<gene>
    <name evidence="1" type="ORF">PAUR_b1147</name>
</gene>
<protein>
    <recommendedName>
        <fullName evidence="3">TIR domain-containing protein</fullName>
    </recommendedName>
</protein>
<evidence type="ECO:0008006" key="3">
    <source>
        <dbReference type="Google" id="ProtNLM"/>
    </source>
</evidence>
<dbReference type="Gene3D" id="3.40.50.10140">
    <property type="entry name" value="Toll/interleukin-1 receptor homology (TIR) domain"/>
    <property type="match status" value="1"/>
</dbReference>
<dbReference type="SUPFAM" id="SSF52200">
    <property type="entry name" value="Toll/Interleukin receptor TIR domain"/>
    <property type="match status" value="1"/>
</dbReference>
<organism evidence="1 2">
    <name type="scientific">Pseudoalteromonas aurantia 208</name>
    <dbReference type="NCBI Taxonomy" id="1314867"/>
    <lineage>
        <taxon>Bacteria</taxon>
        <taxon>Pseudomonadati</taxon>
        <taxon>Pseudomonadota</taxon>
        <taxon>Gammaproteobacteria</taxon>
        <taxon>Alteromonadales</taxon>
        <taxon>Pseudoalteromonadaceae</taxon>
        <taxon>Pseudoalteromonas</taxon>
    </lineage>
</organism>
<evidence type="ECO:0000313" key="1">
    <source>
        <dbReference type="EMBL" id="MBE0370996.1"/>
    </source>
</evidence>
<comment type="caution">
    <text evidence="1">The sequence shown here is derived from an EMBL/GenBank/DDBJ whole genome shotgun (WGS) entry which is preliminary data.</text>
</comment>
<evidence type="ECO:0000313" key="2">
    <source>
        <dbReference type="Proteomes" id="UP000615755"/>
    </source>
</evidence>
<accession>A0ABR9EJ64</accession>
<name>A0ABR9EJ64_9GAMM</name>
<reference evidence="1 2" key="1">
    <citation type="submission" date="2015-03" db="EMBL/GenBank/DDBJ databases">
        <title>Genome sequence of Pseudoalteromonas aurantia.</title>
        <authorList>
            <person name="Xie B.-B."/>
            <person name="Rong J.-C."/>
            <person name="Qin Q.-L."/>
            <person name="Zhang Y.-Z."/>
        </authorList>
    </citation>
    <scope>NUCLEOTIDE SEQUENCE [LARGE SCALE GENOMIC DNA]</scope>
    <source>
        <strain evidence="1 2">208</strain>
    </source>
</reference>
<dbReference type="EMBL" id="AQGV01000015">
    <property type="protein sequence ID" value="MBE0370996.1"/>
    <property type="molecule type" value="Genomic_DNA"/>
</dbReference>
<dbReference type="Proteomes" id="UP000615755">
    <property type="component" value="Unassembled WGS sequence"/>
</dbReference>
<sequence length="254" mass="28591">MKTFLSWSGNKSHSVALAFSDWIPCVIQAVEPWISSKDIDRGSIWLNEIFEQLKDTNFGVVFVTKENQDKPWLLFESGALSKGLSENRICTVLIDLDVRDIDAGSPLRHLNHTVLEKDSVLALVKTINENIKESTIQGKHLETSFNALWPTLNSELQEILLNEPVSEEPRRDDADVLNDILDNVLNINKKISRPSLMRHGHHIPPIHAKVLVKNLVKMALDYGDIVEAVGGVIPDGWLKKELGSYGMYDEDDES</sequence>
<dbReference type="RefSeq" id="WP_192510010.1">
    <property type="nucleotide sequence ID" value="NZ_AQGV01000015.1"/>
</dbReference>
<proteinExistence type="predicted"/>